<feature type="non-terminal residue" evidence="3">
    <location>
        <position position="1"/>
    </location>
</feature>
<feature type="region of interest" description="Disordered" evidence="1">
    <location>
        <begin position="186"/>
        <end position="238"/>
    </location>
</feature>
<accession>A0A8J4CYV0</accession>
<protein>
    <submittedName>
        <fullName evidence="3">Uncharacterized protein</fullName>
    </submittedName>
</protein>
<dbReference type="EMBL" id="BNCP01000043">
    <property type="protein sequence ID" value="GIL88220.1"/>
    <property type="molecule type" value="Genomic_DNA"/>
</dbReference>
<keyword evidence="4" id="KW-1185">Reference proteome</keyword>
<keyword evidence="2" id="KW-0732">Signal</keyword>
<reference evidence="3" key="1">
    <citation type="journal article" date="2021" name="Proc. Natl. Acad. Sci. U.S.A.">
        <title>Three genomes in the algal genus Volvox reveal the fate of a haploid sex-determining region after a transition to homothallism.</title>
        <authorList>
            <person name="Yamamoto K."/>
            <person name="Hamaji T."/>
            <person name="Kawai-Toyooka H."/>
            <person name="Matsuzaki R."/>
            <person name="Takahashi F."/>
            <person name="Nishimura Y."/>
            <person name="Kawachi M."/>
            <person name="Noguchi H."/>
            <person name="Minakuchi Y."/>
            <person name="Umen J.G."/>
            <person name="Toyoda A."/>
            <person name="Nozaki H."/>
        </authorList>
    </citation>
    <scope>NUCLEOTIDE SEQUENCE</scope>
    <source>
        <strain evidence="3">NIES-3786</strain>
    </source>
</reference>
<proteinExistence type="predicted"/>
<evidence type="ECO:0000256" key="1">
    <source>
        <dbReference type="SAM" id="MobiDB-lite"/>
    </source>
</evidence>
<dbReference type="Proteomes" id="UP000747110">
    <property type="component" value="Unassembled WGS sequence"/>
</dbReference>
<sequence length="238" mass="25977">LLCGLTACVLLMRRLLAIRRRDADDRRVLANIQLKLDQLASQQTLLARHLLGDDPFKSPGIGPDGHDQAQKRLPTPIADCHLPCQATLPCMPTFMAIAPQSDSLAAHPTVPEQGHCEARRRAASGLYAVCAASHQATDTASQGRQRPADPDPWQHQLAMLPVAPAAEQQFHPGAAPSISNGVTQEHELRAQQAGGSNQTNKCKSRENRSKRKRESQSDDTQHQQRSARVLARRGQGKP</sequence>
<gene>
    <name evidence="3" type="ORF">Vretifemale_16275</name>
</gene>
<evidence type="ECO:0000313" key="3">
    <source>
        <dbReference type="EMBL" id="GIL88220.1"/>
    </source>
</evidence>
<feature type="signal peptide" evidence="2">
    <location>
        <begin position="1"/>
        <end position="17"/>
    </location>
</feature>
<comment type="caution">
    <text evidence="3">The sequence shown here is derived from an EMBL/GenBank/DDBJ whole genome shotgun (WGS) entry which is preliminary data.</text>
</comment>
<evidence type="ECO:0000313" key="4">
    <source>
        <dbReference type="Proteomes" id="UP000747110"/>
    </source>
</evidence>
<evidence type="ECO:0000256" key="2">
    <source>
        <dbReference type="SAM" id="SignalP"/>
    </source>
</evidence>
<feature type="chain" id="PRO_5035298830" evidence="2">
    <location>
        <begin position="18"/>
        <end position="238"/>
    </location>
</feature>
<organism evidence="3 4">
    <name type="scientific">Volvox reticuliferus</name>
    <dbReference type="NCBI Taxonomy" id="1737510"/>
    <lineage>
        <taxon>Eukaryota</taxon>
        <taxon>Viridiplantae</taxon>
        <taxon>Chlorophyta</taxon>
        <taxon>core chlorophytes</taxon>
        <taxon>Chlorophyceae</taxon>
        <taxon>CS clade</taxon>
        <taxon>Chlamydomonadales</taxon>
        <taxon>Volvocaceae</taxon>
        <taxon>Volvox</taxon>
    </lineage>
</organism>
<name>A0A8J4CYV0_9CHLO</name>
<dbReference type="AlphaFoldDB" id="A0A8J4CYV0"/>